<keyword evidence="7" id="KW-0030">Aminoacyl-tRNA synthetase</keyword>
<dbReference type="PRINTS" id="PR01042">
    <property type="entry name" value="TRNASYNTHASP"/>
</dbReference>
<dbReference type="Pfam" id="PF00152">
    <property type="entry name" value="tRNA-synt_2"/>
    <property type="match status" value="1"/>
</dbReference>
<dbReference type="Gene3D" id="2.40.50.140">
    <property type="entry name" value="Nucleic acid-binding proteins"/>
    <property type="match status" value="1"/>
</dbReference>
<dbReference type="InterPro" id="IPR006195">
    <property type="entry name" value="aa-tRNA-synth_II"/>
</dbReference>
<gene>
    <name evidence="9" type="ORF">NA57DRAFT_67241</name>
</gene>
<accession>A0A9P4I7P2</accession>
<evidence type="ECO:0000256" key="1">
    <source>
        <dbReference type="ARBA" id="ARBA00008226"/>
    </source>
</evidence>
<keyword evidence="4" id="KW-0547">Nucleotide-binding</keyword>
<dbReference type="PANTHER" id="PTHR22594:SF34">
    <property type="entry name" value="ASPARAGINE--TRNA LIGASE, MITOCHONDRIAL-RELATED"/>
    <property type="match status" value="1"/>
</dbReference>
<dbReference type="CDD" id="cd00776">
    <property type="entry name" value="AsxRS_core"/>
    <property type="match status" value="1"/>
</dbReference>
<evidence type="ECO:0000313" key="9">
    <source>
        <dbReference type="EMBL" id="KAF2096530.1"/>
    </source>
</evidence>
<evidence type="ECO:0000256" key="7">
    <source>
        <dbReference type="ARBA" id="ARBA00023146"/>
    </source>
</evidence>
<dbReference type="PROSITE" id="PS50862">
    <property type="entry name" value="AA_TRNA_LIGASE_II"/>
    <property type="match status" value="1"/>
</dbReference>
<dbReference type="InterPro" id="IPR004364">
    <property type="entry name" value="Aa-tRNA-synt_II"/>
</dbReference>
<dbReference type="AlphaFoldDB" id="A0A9P4I7P2"/>
<dbReference type="Proteomes" id="UP000799772">
    <property type="component" value="Unassembled WGS sequence"/>
</dbReference>
<sequence>MPSTFPIQPRRATYFHVTVNGFVRSVRKQKRVAFAALGDGSSLEPLQVVLSPEQAEGLSTGTAVRISGQWSQSPGKKQSHELHAEEVALLGEHDAQSYPLQKKYHTPEFLRTIPHLRPRIPQNALLLRLRSQVIASLTSFFGEHDFVQTHPPIITSSDCEGAGEVFTVESAPDSSVTKATGEQVLLNDHFFRSPKYLTVSSQLHLEALAQSVGKVWTLSPTFRAEKSDTPRHLSEFYMLEAEICFTDNLESVMTLVENMLRHTAGVLQMSKIGEEILEARSDEHSKEEQDGTASAQDLHTRWSGMASASWPRLSYEDAIDLLQKAVTSGRSFEFEPKYGSALQAEHEKFLASHVGQGKPIFITDYPRDIKAFYMAPSDSVQRQRSDGETVACFDLLVPDLCELAGGSLREHRISQLLEAMKRQGLVAPDLDGQISNLQWYLDLRRYGSVPHGGFGLGFDRLLSYLSGIPNVRDVVTFPRWYGRCDC</sequence>
<protein>
    <recommendedName>
        <fullName evidence="2">asparagine--tRNA ligase</fullName>
        <ecNumber evidence="2">6.1.1.22</ecNumber>
    </recommendedName>
</protein>
<dbReference type="OrthoDB" id="43906at2759"/>
<dbReference type="GO" id="GO:0003676">
    <property type="term" value="F:nucleic acid binding"/>
    <property type="evidence" value="ECO:0007669"/>
    <property type="project" value="InterPro"/>
</dbReference>
<dbReference type="InterPro" id="IPR004365">
    <property type="entry name" value="NA-bd_OB_tRNA"/>
</dbReference>
<dbReference type="NCBIfam" id="TIGR00457">
    <property type="entry name" value="asnS"/>
    <property type="match status" value="1"/>
</dbReference>
<dbReference type="InterPro" id="IPR002312">
    <property type="entry name" value="Asp/Asn-tRNA-synth_IIb"/>
</dbReference>
<dbReference type="Gene3D" id="3.30.930.10">
    <property type="entry name" value="Bira Bifunctional Protein, Domain 2"/>
    <property type="match status" value="1"/>
</dbReference>
<evidence type="ECO:0000259" key="8">
    <source>
        <dbReference type="PROSITE" id="PS50862"/>
    </source>
</evidence>
<keyword evidence="3" id="KW-0436">Ligase</keyword>
<dbReference type="InterPro" id="IPR045864">
    <property type="entry name" value="aa-tRNA-synth_II/BPL/LPL"/>
</dbReference>
<feature type="domain" description="Aminoacyl-transfer RNA synthetases class-II family profile" evidence="8">
    <location>
        <begin position="127"/>
        <end position="478"/>
    </location>
</feature>
<comment type="caution">
    <text evidence="9">The sequence shown here is derived from an EMBL/GenBank/DDBJ whole genome shotgun (WGS) entry which is preliminary data.</text>
</comment>
<dbReference type="GO" id="GO:0004816">
    <property type="term" value="F:asparagine-tRNA ligase activity"/>
    <property type="evidence" value="ECO:0007669"/>
    <property type="project" value="UniProtKB-EC"/>
</dbReference>
<keyword evidence="6" id="KW-0648">Protein biosynthesis</keyword>
<evidence type="ECO:0000313" key="10">
    <source>
        <dbReference type="Proteomes" id="UP000799772"/>
    </source>
</evidence>
<proteinExistence type="inferred from homology"/>
<dbReference type="GO" id="GO:0005739">
    <property type="term" value="C:mitochondrion"/>
    <property type="evidence" value="ECO:0007669"/>
    <property type="project" value="TreeGrafter"/>
</dbReference>
<evidence type="ECO:0000256" key="6">
    <source>
        <dbReference type="ARBA" id="ARBA00022917"/>
    </source>
</evidence>
<keyword evidence="5" id="KW-0067">ATP-binding</keyword>
<evidence type="ECO:0000256" key="4">
    <source>
        <dbReference type="ARBA" id="ARBA00022741"/>
    </source>
</evidence>
<comment type="similarity">
    <text evidence="1">Belongs to the class-II aminoacyl-tRNA synthetase family.</text>
</comment>
<dbReference type="SUPFAM" id="SSF55681">
    <property type="entry name" value="Class II aaRS and biotin synthetases"/>
    <property type="match status" value="1"/>
</dbReference>
<dbReference type="EC" id="6.1.1.22" evidence="2"/>
<dbReference type="SUPFAM" id="SSF50249">
    <property type="entry name" value="Nucleic acid-binding proteins"/>
    <property type="match status" value="1"/>
</dbReference>
<dbReference type="EMBL" id="ML978129">
    <property type="protein sequence ID" value="KAF2096530.1"/>
    <property type="molecule type" value="Genomic_DNA"/>
</dbReference>
<evidence type="ECO:0000256" key="5">
    <source>
        <dbReference type="ARBA" id="ARBA00022840"/>
    </source>
</evidence>
<reference evidence="9" key="1">
    <citation type="journal article" date="2020" name="Stud. Mycol.">
        <title>101 Dothideomycetes genomes: a test case for predicting lifestyles and emergence of pathogens.</title>
        <authorList>
            <person name="Haridas S."/>
            <person name="Albert R."/>
            <person name="Binder M."/>
            <person name="Bloem J."/>
            <person name="Labutti K."/>
            <person name="Salamov A."/>
            <person name="Andreopoulos B."/>
            <person name="Baker S."/>
            <person name="Barry K."/>
            <person name="Bills G."/>
            <person name="Bluhm B."/>
            <person name="Cannon C."/>
            <person name="Castanera R."/>
            <person name="Culley D."/>
            <person name="Daum C."/>
            <person name="Ezra D."/>
            <person name="Gonzalez J."/>
            <person name="Henrissat B."/>
            <person name="Kuo A."/>
            <person name="Liang C."/>
            <person name="Lipzen A."/>
            <person name="Lutzoni F."/>
            <person name="Magnuson J."/>
            <person name="Mondo S."/>
            <person name="Nolan M."/>
            <person name="Ohm R."/>
            <person name="Pangilinan J."/>
            <person name="Park H.-J."/>
            <person name="Ramirez L."/>
            <person name="Alfaro M."/>
            <person name="Sun H."/>
            <person name="Tritt A."/>
            <person name="Yoshinaga Y."/>
            <person name="Zwiers L.-H."/>
            <person name="Turgeon B."/>
            <person name="Goodwin S."/>
            <person name="Spatafora J."/>
            <person name="Crous P."/>
            <person name="Grigoriev I."/>
        </authorList>
    </citation>
    <scope>NUCLEOTIDE SEQUENCE</scope>
    <source>
        <strain evidence="9">CBS 133067</strain>
    </source>
</reference>
<keyword evidence="10" id="KW-1185">Reference proteome</keyword>
<dbReference type="Pfam" id="PF01336">
    <property type="entry name" value="tRNA_anti-codon"/>
    <property type="match status" value="1"/>
</dbReference>
<dbReference type="PANTHER" id="PTHR22594">
    <property type="entry name" value="ASPARTYL/LYSYL-TRNA SYNTHETASE"/>
    <property type="match status" value="1"/>
</dbReference>
<dbReference type="GO" id="GO:0005524">
    <property type="term" value="F:ATP binding"/>
    <property type="evidence" value="ECO:0007669"/>
    <property type="project" value="UniProtKB-KW"/>
</dbReference>
<organism evidence="9 10">
    <name type="scientific">Rhizodiscina lignyota</name>
    <dbReference type="NCBI Taxonomy" id="1504668"/>
    <lineage>
        <taxon>Eukaryota</taxon>
        <taxon>Fungi</taxon>
        <taxon>Dikarya</taxon>
        <taxon>Ascomycota</taxon>
        <taxon>Pezizomycotina</taxon>
        <taxon>Dothideomycetes</taxon>
        <taxon>Pleosporomycetidae</taxon>
        <taxon>Aulographales</taxon>
        <taxon>Rhizodiscinaceae</taxon>
        <taxon>Rhizodiscina</taxon>
    </lineage>
</organism>
<dbReference type="InterPro" id="IPR004522">
    <property type="entry name" value="Asn-tRNA-ligase"/>
</dbReference>
<evidence type="ECO:0000256" key="2">
    <source>
        <dbReference type="ARBA" id="ARBA00012816"/>
    </source>
</evidence>
<dbReference type="NCBIfam" id="NF003037">
    <property type="entry name" value="PRK03932.1"/>
    <property type="match status" value="1"/>
</dbReference>
<dbReference type="CDD" id="cd04318">
    <property type="entry name" value="EcAsnRS_like_N"/>
    <property type="match status" value="1"/>
</dbReference>
<dbReference type="InterPro" id="IPR012340">
    <property type="entry name" value="NA-bd_OB-fold"/>
</dbReference>
<dbReference type="GO" id="GO:0006421">
    <property type="term" value="P:asparaginyl-tRNA aminoacylation"/>
    <property type="evidence" value="ECO:0007669"/>
    <property type="project" value="InterPro"/>
</dbReference>
<name>A0A9P4I7P2_9PEZI</name>
<evidence type="ECO:0000256" key="3">
    <source>
        <dbReference type="ARBA" id="ARBA00022598"/>
    </source>
</evidence>